<dbReference type="InterPro" id="IPR001245">
    <property type="entry name" value="Ser-Thr/Tyr_kinase_cat_dom"/>
</dbReference>
<feature type="compositionally biased region" description="Low complexity" evidence="10">
    <location>
        <begin position="323"/>
        <end position="347"/>
    </location>
</feature>
<evidence type="ECO:0000256" key="2">
    <source>
        <dbReference type="ARBA" id="ARBA00022527"/>
    </source>
</evidence>
<evidence type="ECO:0000256" key="9">
    <source>
        <dbReference type="PROSITE-ProRule" id="PRU10141"/>
    </source>
</evidence>
<evidence type="ECO:0000256" key="3">
    <source>
        <dbReference type="ARBA" id="ARBA00022679"/>
    </source>
</evidence>
<dbReference type="InterPro" id="IPR000719">
    <property type="entry name" value="Prot_kinase_dom"/>
</dbReference>
<dbReference type="PROSITE" id="PS00107">
    <property type="entry name" value="PROTEIN_KINASE_ATP"/>
    <property type="match status" value="1"/>
</dbReference>
<comment type="catalytic activity">
    <reaction evidence="8">
        <text>L-seryl-[protein] + ATP = O-phospho-L-seryl-[protein] + ADP + H(+)</text>
        <dbReference type="Rhea" id="RHEA:17989"/>
        <dbReference type="Rhea" id="RHEA-COMP:9863"/>
        <dbReference type="Rhea" id="RHEA-COMP:11604"/>
        <dbReference type="ChEBI" id="CHEBI:15378"/>
        <dbReference type="ChEBI" id="CHEBI:29999"/>
        <dbReference type="ChEBI" id="CHEBI:30616"/>
        <dbReference type="ChEBI" id="CHEBI:83421"/>
        <dbReference type="ChEBI" id="CHEBI:456216"/>
        <dbReference type="EC" id="2.7.11.1"/>
    </reaction>
</comment>
<evidence type="ECO:0000256" key="1">
    <source>
        <dbReference type="ARBA" id="ARBA00012513"/>
    </source>
</evidence>
<evidence type="ECO:0000256" key="5">
    <source>
        <dbReference type="ARBA" id="ARBA00022777"/>
    </source>
</evidence>
<dbReference type="OMA" id="IVRIHAI"/>
<keyword evidence="2" id="KW-0723">Serine/threonine-protein kinase</keyword>
<dbReference type="GO" id="GO:0004674">
    <property type="term" value="F:protein serine/threonine kinase activity"/>
    <property type="evidence" value="ECO:0007669"/>
    <property type="project" value="UniProtKB-KW"/>
</dbReference>
<evidence type="ECO:0000256" key="7">
    <source>
        <dbReference type="ARBA" id="ARBA00047899"/>
    </source>
</evidence>
<name>A0A8J5XDM1_DIALT</name>
<dbReference type="EC" id="2.7.11.1" evidence="1"/>
<evidence type="ECO:0000259" key="11">
    <source>
        <dbReference type="PROSITE" id="PS50011"/>
    </source>
</evidence>
<dbReference type="SMART" id="SM00220">
    <property type="entry name" value="S_TKc"/>
    <property type="match status" value="1"/>
</dbReference>
<dbReference type="PROSITE" id="PS50011">
    <property type="entry name" value="PROTEIN_KINASE_DOM"/>
    <property type="match status" value="1"/>
</dbReference>
<dbReference type="InterPro" id="IPR051131">
    <property type="entry name" value="NEK_Ser/Thr_kinase_NIMA"/>
</dbReference>
<dbReference type="InterPro" id="IPR011009">
    <property type="entry name" value="Kinase-like_dom_sf"/>
</dbReference>
<dbReference type="CDD" id="cd08215">
    <property type="entry name" value="STKc_Nek"/>
    <property type="match status" value="1"/>
</dbReference>
<dbReference type="GO" id="GO:0005524">
    <property type="term" value="F:ATP binding"/>
    <property type="evidence" value="ECO:0007669"/>
    <property type="project" value="UniProtKB-UniRule"/>
</dbReference>
<dbReference type="PROSITE" id="PS00108">
    <property type="entry name" value="PROTEIN_KINASE_ST"/>
    <property type="match status" value="1"/>
</dbReference>
<sequence length="639" mass="66649">MRGSGSGWAEPVPLIEDAEAFEETFATLRHIGAGASGRVLLVEHRRTRAKCVLKKIPMMSMKDAGPVMKEVTVLAQLDHPNITRYHGSWHADGCLNILMEYADGGSLADALRGRAEDKAYLDEDVIMDWFVQAARAVHYIHERKIVHRDLKAQNVLLTKRGLIKVCDFGISKVLEETSGGSAGLASTCIGTPFYLSPEIVEAQKYGLPTDIWSLGVLLYEMAALRKPFEADSLPALAMRITRAVYNELPDCFSPELRALVRRLLQRDPAERPTADSLLCDEYVQANEDRFNAQLAELAELAHGLASARASFASPPVPHHRPSALTPPAHQPAAAAAAAGAAVGGESPAPGPTPASDAQAQPALATIGDATLVLGAPAVSAPLDAPPPPLAARVLAQPPRTLGRARGLDMLSEAGEAAQLPARGASLPSATAPLAAERESLAPGAGAGRASVGLLLHAAAGSPQAERAMACALRHELVLETSDACALSPSRLRASLEDNMRFSLNMRALETNLAAAADDDAGAPDATPPSEDNAAGRASDAPRGVLVPSASSDAGVWAHGVERACGASACGSREHGQPAGDAEHASARSPLAVNNAGFVTRRRSRRGERSKARPAVSPATFAAPPPSTAPRAAVADAPAS</sequence>
<dbReference type="Proteomes" id="UP000751190">
    <property type="component" value="Unassembled WGS sequence"/>
</dbReference>
<comment type="catalytic activity">
    <reaction evidence="7">
        <text>L-threonyl-[protein] + ATP = O-phospho-L-threonyl-[protein] + ADP + H(+)</text>
        <dbReference type="Rhea" id="RHEA:46608"/>
        <dbReference type="Rhea" id="RHEA-COMP:11060"/>
        <dbReference type="Rhea" id="RHEA-COMP:11605"/>
        <dbReference type="ChEBI" id="CHEBI:15378"/>
        <dbReference type="ChEBI" id="CHEBI:30013"/>
        <dbReference type="ChEBI" id="CHEBI:30616"/>
        <dbReference type="ChEBI" id="CHEBI:61977"/>
        <dbReference type="ChEBI" id="CHEBI:456216"/>
        <dbReference type="EC" id="2.7.11.1"/>
    </reaction>
</comment>
<evidence type="ECO:0000256" key="6">
    <source>
        <dbReference type="ARBA" id="ARBA00022840"/>
    </source>
</evidence>
<evidence type="ECO:0000313" key="13">
    <source>
        <dbReference type="Proteomes" id="UP000751190"/>
    </source>
</evidence>
<gene>
    <name evidence="12" type="ORF">KFE25_008145</name>
</gene>
<proteinExistence type="predicted"/>
<organism evidence="12 13">
    <name type="scientific">Diacronema lutheri</name>
    <name type="common">Unicellular marine alga</name>
    <name type="synonym">Monochrysis lutheri</name>
    <dbReference type="NCBI Taxonomy" id="2081491"/>
    <lineage>
        <taxon>Eukaryota</taxon>
        <taxon>Haptista</taxon>
        <taxon>Haptophyta</taxon>
        <taxon>Pavlovophyceae</taxon>
        <taxon>Pavlovales</taxon>
        <taxon>Pavlovaceae</taxon>
        <taxon>Diacronema</taxon>
    </lineage>
</organism>
<dbReference type="InterPro" id="IPR017441">
    <property type="entry name" value="Protein_kinase_ATP_BS"/>
</dbReference>
<dbReference type="SUPFAM" id="SSF56112">
    <property type="entry name" value="Protein kinase-like (PK-like)"/>
    <property type="match status" value="1"/>
</dbReference>
<keyword evidence="3" id="KW-0808">Transferase</keyword>
<feature type="domain" description="Protein kinase" evidence="11">
    <location>
        <begin position="25"/>
        <end position="283"/>
    </location>
</feature>
<keyword evidence="4 9" id="KW-0547">Nucleotide-binding</keyword>
<dbReference type="EMBL" id="JAGTXO010000007">
    <property type="protein sequence ID" value="KAG8466766.1"/>
    <property type="molecule type" value="Genomic_DNA"/>
</dbReference>
<dbReference type="OrthoDB" id="248923at2759"/>
<feature type="region of interest" description="Disordered" evidence="10">
    <location>
        <begin position="311"/>
        <end position="358"/>
    </location>
</feature>
<dbReference type="PANTHER" id="PTHR44899">
    <property type="entry name" value="CAMK FAMILY PROTEIN KINASE"/>
    <property type="match status" value="1"/>
</dbReference>
<evidence type="ECO:0000256" key="4">
    <source>
        <dbReference type="ARBA" id="ARBA00022741"/>
    </source>
</evidence>
<evidence type="ECO:0000256" key="8">
    <source>
        <dbReference type="ARBA" id="ARBA00048679"/>
    </source>
</evidence>
<feature type="region of interest" description="Disordered" evidence="10">
    <location>
        <begin position="518"/>
        <end position="546"/>
    </location>
</feature>
<keyword evidence="6 9" id="KW-0067">ATP-binding</keyword>
<protein>
    <recommendedName>
        <fullName evidence="1">non-specific serine/threonine protein kinase</fullName>
        <ecNumber evidence="1">2.7.11.1</ecNumber>
    </recommendedName>
</protein>
<comment type="caution">
    <text evidence="12">The sequence shown here is derived from an EMBL/GenBank/DDBJ whole genome shotgun (WGS) entry which is preliminary data.</text>
</comment>
<accession>A0A8J5XDM1</accession>
<feature type="binding site" evidence="9">
    <location>
        <position position="54"/>
    </location>
    <ligand>
        <name>ATP</name>
        <dbReference type="ChEBI" id="CHEBI:30616"/>
    </ligand>
</feature>
<feature type="compositionally biased region" description="Low complexity" evidence="10">
    <location>
        <begin position="628"/>
        <end position="639"/>
    </location>
</feature>
<evidence type="ECO:0000313" key="12">
    <source>
        <dbReference type="EMBL" id="KAG8466766.1"/>
    </source>
</evidence>
<dbReference type="AlphaFoldDB" id="A0A8J5XDM1"/>
<reference evidence="12" key="1">
    <citation type="submission" date="2021-05" db="EMBL/GenBank/DDBJ databases">
        <title>The genome of the haptophyte Pavlova lutheri (Diacronema luteri, Pavlovales) - a model for lipid biosynthesis in eukaryotic algae.</title>
        <authorList>
            <person name="Hulatt C.J."/>
            <person name="Posewitz M.C."/>
        </authorList>
    </citation>
    <scope>NUCLEOTIDE SEQUENCE</scope>
    <source>
        <strain evidence="12">NIVA-4/92</strain>
    </source>
</reference>
<dbReference type="Pfam" id="PF00069">
    <property type="entry name" value="Pkinase"/>
    <property type="match status" value="1"/>
</dbReference>
<dbReference type="PRINTS" id="PR00109">
    <property type="entry name" value="TYRKINASE"/>
</dbReference>
<dbReference type="Gene3D" id="1.10.510.10">
    <property type="entry name" value="Transferase(Phosphotransferase) domain 1"/>
    <property type="match status" value="1"/>
</dbReference>
<dbReference type="InterPro" id="IPR008271">
    <property type="entry name" value="Ser/Thr_kinase_AS"/>
</dbReference>
<feature type="compositionally biased region" description="Basic and acidic residues" evidence="10">
    <location>
        <begin position="571"/>
        <end position="585"/>
    </location>
</feature>
<evidence type="ECO:0000256" key="10">
    <source>
        <dbReference type="SAM" id="MobiDB-lite"/>
    </source>
</evidence>
<feature type="compositionally biased region" description="Low complexity" evidence="10">
    <location>
        <begin position="612"/>
        <end position="621"/>
    </location>
</feature>
<dbReference type="PANTHER" id="PTHR44899:SF3">
    <property type="entry name" value="SERINE_THREONINE-PROTEIN KINASE NEK1"/>
    <property type="match status" value="1"/>
</dbReference>
<keyword evidence="5" id="KW-0418">Kinase</keyword>
<feature type="region of interest" description="Disordered" evidence="10">
    <location>
        <begin position="568"/>
        <end position="639"/>
    </location>
</feature>
<keyword evidence="13" id="KW-1185">Reference proteome</keyword>